<evidence type="ECO:0000259" key="10">
    <source>
        <dbReference type="PROSITE" id="PS50262"/>
    </source>
</evidence>
<dbReference type="InterPro" id="IPR000276">
    <property type="entry name" value="GPCR_Rhodpsn"/>
</dbReference>
<evidence type="ECO:0000256" key="2">
    <source>
        <dbReference type="ARBA" id="ARBA00022475"/>
    </source>
</evidence>
<evidence type="ECO:0000256" key="5">
    <source>
        <dbReference type="ARBA" id="ARBA00023040"/>
    </source>
</evidence>
<dbReference type="GO" id="GO:0008528">
    <property type="term" value="F:G protein-coupled peptide receptor activity"/>
    <property type="evidence" value="ECO:0007669"/>
    <property type="project" value="TreeGrafter"/>
</dbReference>
<evidence type="ECO:0000256" key="4">
    <source>
        <dbReference type="ARBA" id="ARBA00022989"/>
    </source>
</evidence>
<dbReference type="GO" id="GO:0005886">
    <property type="term" value="C:plasma membrane"/>
    <property type="evidence" value="ECO:0007669"/>
    <property type="project" value="UniProtKB-SubCell"/>
</dbReference>
<keyword evidence="2" id="KW-1003">Cell membrane</keyword>
<dbReference type="PANTHER" id="PTHR24230">
    <property type="entry name" value="G-PROTEIN COUPLED RECEPTOR"/>
    <property type="match status" value="1"/>
</dbReference>
<feature type="transmembrane region" description="Helical" evidence="9">
    <location>
        <begin position="276"/>
        <end position="298"/>
    </location>
</feature>
<keyword evidence="5" id="KW-0297">G-protein coupled receptor</keyword>
<dbReference type="SUPFAM" id="SSF81321">
    <property type="entry name" value="Family A G protein-coupled receptor-like"/>
    <property type="match status" value="1"/>
</dbReference>
<keyword evidence="4 9" id="KW-1133">Transmembrane helix</keyword>
<dbReference type="AlphaFoldDB" id="A0A2T7P4R5"/>
<dbReference type="GO" id="GO:0007218">
    <property type="term" value="P:neuropeptide signaling pathway"/>
    <property type="evidence" value="ECO:0007669"/>
    <property type="project" value="TreeGrafter"/>
</dbReference>
<feature type="transmembrane region" description="Helical" evidence="9">
    <location>
        <begin position="167"/>
        <end position="187"/>
    </location>
</feature>
<keyword evidence="7" id="KW-0675">Receptor</keyword>
<dbReference type="PROSITE" id="PS50262">
    <property type="entry name" value="G_PROTEIN_RECEP_F1_2"/>
    <property type="match status" value="1"/>
</dbReference>
<accession>A0A2T7P4R5</accession>
<evidence type="ECO:0000313" key="11">
    <source>
        <dbReference type="EMBL" id="PVD28417.1"/>
    </source>
</evidence>
<gene>
    <name evidence="11" type="ORF">C0Q70_11004</name>
</gene>
<comment type="caution">
    <text evidence="11">The sequence shown here is derived from an EMBL/GenBank/DDBJ whole genome shotgun (WGS) entry which is preliminary data.</text>
</comment>
<protein>
    <recommendedName>
        <fullName evidence="10">G-protein coupled receptors family 1 profile domain-containing protein</fullName>
    </recommendedName>
</protein>
<reference evidence="11 12" key="1">
    <citation type="submission" date="2018-04" db="EMBL/GenBank/DDBJ databases">
        <title>The genome of golden apple snail Pomacea canaliculata provides insight into stress tolerance and invasive adaptation.</title>
        <authorList>
            <person name="Liu C."/>
            <person name="Liu B."/>
            <person name="Ren Y."/>
            <person name="Zhang Y."/>
            <person name="Wang H."/>
            <person name="Li S."/>
            <person name="Jiang F."/>
            <person name="Yin L."/>
            <person name="Zhang G."/>
            <person name="Qian W."/>
            <person name="Fan W."/>
        </authorList>
    </citation>
    <scope>NUCLEOTIDE SEQUENCE [LARGE SCALE GENOMIC DNA]</scope>
    <source>
        <strain evidence="11">SZHN2017</strain>
        <tissue evidence="11">Muscle</tissue>
    </source>
</reference>
<feature type="domain" description="G-protein coupled receptors family 1 profile" evidence="10">
    <location>
        <begin position="62"/>
        <end position="290"/>
    </location>
</feature>
<organism evidence="11 12">
    <name type="scientific">Pomacea canaliculata</name>
    <name type="common">Golden apple snail</name>
    <dbReference type="NCBI Taxonomy" id="400727"/>
    <lineage>
        <taxon>Eukaryota</taxon>
        <taxon>Metazoa</taxon>
        <taxon>Spiralia</taxon>
        <taxon>Lophotrochozoa</taxon>
        <taxon>Mollusca</taxon>
        <taxon>Gastropoda</taxon>
        <taxon>Caenogastropoda</taxon>
        <taxon>Architaenioglossa</taxon>
        <taxon>Ampullarioidea</taxon>
        <taxon>Ampullariidae</taxon>
        <taxon>Pomacea</taxon>
    </lineage>
</organism>
<evidence type="ECO:0000256" key="8">
    <source>
        <dbReference type="ARBA" id="ARBA00023224"/>
    </source>
</evidence>
<evidence type="ECO:0000256" key="3">
    <source>
        <dbReference type="ARBA" id="ARBA00022692"/>
    </source>
</evidence>
<dbReference type="Gene3D" id="1.20.1070.10">
    <property type="entry name" value="Rhodopsin 7-helix transmembrane proteins"/>
    <property type="match status" value="1"/>
</dbReference>
<name>A0A2T7P4R5_POMCA</name>
<dbReference type="CDD" id="cd00637">
    <property type="entry name" value="7tm_classA_rhodopsin-like"/>
    <property type="match status" value="1"/>
</dbReference>
<feature type="transmembrane region" description="Helical" evidence="9">
    <location>
        <begin position="78"/>
        <end position="99"/>
    </location>
</feature>
<evidence type="ECO:0000313" key="12">
    <source>
        <dbReference type="Proteomes" id="UP000245119"/>
    </source>
</evidence>
<evidence type="ECO:0000256" key="6">
    <source>
        <dbReference type="ARBA" id="ARBA00023136"/>
    </source>
</evidence>
<dbReference type="EMBL" id="PZQS01000006">
    <property type="protein sequence ID" value="PVD28417.1"/>
    <property type="molecule type" value="Genomic_DNA"/>
</dbReference>
<comment type="subcellular location">
    <subcellularLocation>
        <location evidence="1">Cell membrane</location>
        <topology evidence="1">Multi-pass membrane protein</topology>
    </subcellularLocation>
</comment>
<dbReference type="OrthoDB" id="6100743at2759"/>
<evidence type="ECO:0000256" key="1">
    <source>
        <dbReference type="ARBA" id="ARBA00004651"/>
    </source>
</evidence>
<keyword evidence="12" id="KW-1185">Reference proteome</keyword>
<proteinExistence type="predicted"/>
<feature type="transmembrane region" description="Helical" evidence="9">
    <location>
        <begin position="50"/>
        <end position="71"/>
    </location>
</feature>
<feature type="transmembrane region" description="Helical" evidence="9">
    <location>
        <begin position="127"/>
        <end position="146"/>
    </location>
</feature>
<keyword evidence="6 9" id="KW-0472">Membrane</keyword>
<dbReference type="Pfam" id="PF00001">
    <property type="entry name" value="7tm_1"/>
    <property type="match status" value="1"/>
</dbReference>
<feature type="transmembrane region" description="Helical" evidence="9">
    <location>
        <begin position="225"/>
        <end position="248"/>
    </location>
</feature>
<sequence length="335" mass="36926">MDNTSASVGSYPMLNGCMVFNYTEYVPWNNPYDIVSYEAFAYFQTAVSSVYLPILFLISTPANILCMLVFYQHGLRERINLCVFCLSLADLIFVTYAFLQFSDTVFMKLLAGSRYSGMLGIVLKNNVMGIFGFWWTSAFITTLIACERCACVVSPLRAHLLLKTNTTAAIIVVAAIVIVGPFFIVSARWTVGCVYDPVAKSPVHTTYSSDFYLAHAHLVDTLEGVVYGIILPVFCVSVVTTASAITAVKLRHMAAWRQQTSSAASSSPRDVTLSRMLIGMSILFVTCNVPGICFRIAMLAVPDMSLDGNCNIDEKSHHEEQKKAKEKLFSSGHGK</sequence>
<dbReference type="Proteomes" id="UP000245119">
    <property type="component" value="Linkage Group LG6"/>
</dbReference>
<keyword evidence="8" id="KW-0807">Transducer</keyword>
<evidence type="ECO:0000256" key="9">
    <source>
        <dbReference type="SAM" id="Phobius"/>
    </source>
</evidence>
<dbReference type="InterPro" id="IPR017452">
    <property type="entry name" value="GPCR_Rhodpsn_7TM"/>
</dbReference>
<keyword evidence="3 9" id="KW-0812">Transmembrane</keyword>
<evidence type="ECO:0000256" key="7">
    <source>
        <dbReference type="ARBA" id="ARBA00023170"/>
    </source>
</evidence>